<evidence type="ECO:0000313" key="3">
    <source>
        <dbReference type="Proteomes" id="UP000243876"/>
    </source>
</evidence>
<accession>A0A0D6EHW1</accession>
<evidence type="ECO:0000256" key="1">
    <source>
        <dbReference type="SAM" id="MobiDB-lite"/>
    </source>
</evidence>
<dbReference type="AlphaFoldDB" id="A0A0D6EHW1"/>
<feature type="compositionally biased region" description="Basic residues" evidence="1">
    <location>
        <begin position="557"/>
        <end position="569"/>
    </location>
</feature>
<evidence type="ECO:0000313" key="2">
    <source>
        <dbReference type="EMBL" id="CEQ39496.1"/>
    </source>
</evidence>
<organism evidence="2 3">
    <name type="scientific">Sporidiobolus salmonicolor</name>
    <name type="common">Yeast-like fungus</name>
    <name type="synonym">Sporobolomyces salmonicolor</name>
    <dbReference type="NCBI Taxonomy" id="5005"/>
    <lineage>
        <taxon>Eukaryota</taxon>
        <taxon>Fungi</taxon>
        <taxon>Dikarya</taxon>
        <taxon>Basidiomycota</taxon>
        <taxon>Pucciniomycotina</taxon>
        <taxon>Microbotryomycetes</taxon>
        <taxon>Sporidiobolales</taxon>
        <taxon>Sporidiobolaceae</taxon>
        <taxon>Sporobolomyces</taxon>
    </lineage>
</organism>
<sequence length="595" mass="65571">MRARLASWRIRFCRLDHHPAQAGRPPHRGRTRPLSRSALRIAPSWRRRLACSPDKGAQGADGGVGRELDLGQALAGVWRRRWPRQPGGRDAARVQEGYAVQVLKVATDPPVFAIALMASPANSFIISAPLSSPTSSDTPCSPTTASGTWVRSPNTSSHASSTVVPPATGSTRARRARLAPGGGSRRTVSGSAGRWKTRRTSGFGASLFSRLFSLANVHLFQRNFREEMLDPSAIAELRSRQLGHILPEGETLPPALEEVFADFSAALKEVWRPNHQLAVLIRKQRMELGLGGGGLRHRKHSPTWGGNRRQGGDGSSPTAAELAEEEEYEQEYEFGVAERSDRGPVVGVHLSGLKARLDLAQFGLAASSRAGNLSAAFEGASDAVRRLSHASIAAPSYSRSRPTIFPPTARPTLVALTSNASLFSDFAADQAALPFDVLRTSSPPYEDLRRWNDVLRLELTEDIAPPKGDAGTLMKEFNQNVWNKDLPRALQIYLARYFVRDLTTLSQFADAFVVSGMSLFSLPFSPLPCQRRGLSRSHSPFPSLRRRLPHGSPRPPPRGRRRHHRPARLPRWLVRRPRAQYRRILDAHEQDRSSV</sequence>
<feature type="region of interest" description="Disordered" evidence="1">
    <location>
        <begin position="533"/>
        <end position="569"/>
    </location>
</feature>
<dbReference type="OrthoDB" id="2534185at2759"/>
<proteinExistence type="predicted"/>
<dbReference type="EMBL" id="CENE01000003">
    <property type="protein sequence ID" value="CEQ39496.1"/>
    <property type="molecule type" value="Genomic_DNA"/>
</dbReference>
<reference evidence="3" key="1">
    <citation type="submission" date="2015-02" db="EMBL/GenBank/DDBJ databases">
        <authorList>
            <person name="Gon?alves P."/>
        </authorList>
    </citation>
    <scope>NUCLEOTIDE SEQUENCE [LARGE SCALE GENOMIC DNA]</scope>
</reference>
<feature type="non-terminal residue" evidence="2">
    <location>
        <position position="1"/>
    </location>
</feature>
<dbReference type="Proteomes" id="UP000243876">
    <property type="component" value="Unassembled WGS sequence"/>
</dbReference>
<feature type="region of interest" description="Disordered" evidence="1">
    <location>
        <begin position="291"/>
        <end position="325"/>
    </location>
</feature>
<name>A0A0D6EHW1_SPOSA</name>
<gene>
    <name evidence="2" type="primary">SPOSA6832_01040</name>
</gene>
<protein>
    <submittedName>
        <fullName evidence="2">SPOSA6832_01040-mRNA-1:cds</fullName>
    </submittedName>
</protein>
<keyword evidence="3" id="KW-1185">Reference proteome</keyword>
<feature type="compositionally biased region" description="Low complexity" evidence="1">
    <location>
        <begin position="132"/>
        <end position="146"/>
    </location>
</feature>
<feature type="region of interest" description="Disordered" evidence="1">
    <location>
        <begin position="132"/>
        <end position="195"/>
    </location>
</feature>
<feature type="compositionally biased region" description="Polar residues" evidence="1">
    <location>
        <begin position="147"/>
        <end position="171"/>
    </location>
</feature>